<sequence>MKRKLALRAVAAFASTAMLAAGLSVGAIAPAQSATKSTVTLLSSGDITSLNSGTSDGNTSYNATVGSLTGMGFQYYNSDTELIANTAFGTMKIVKQAPKDFQIQYTVKKGQTWSDGTPINAEDLLLTHIVASDKYSKDAGLGDPKSADIKPAFDAVGYGGTYGTHVVGLPTVSADKMSLTVKFDKPLPDWELLAPGPSPIHALSLLADGKKGLQSAAVNAAAKAKFVKAFTSKNTAHLKAMGNVWTNSYNVTKVDKDTNPLLLISNG</sequence>
<evidence type="ECO:0000313" key="1">
    <source>
        <dbReference type="EMBL" id="KGA15310.1"/>
    </source>
</evidence>
<evidence type="ECO:0008006" key="2">
    <source>
        <dbReference type="Google" id="ProtNLM"/>
    </source>
</evidence>
<dbReference type="EMBL" id="JNSL01000118">
    <property type="protein sequence ID" value="KGA15310.1"/>
    <property type="molecule type" value="Genomic_DNA"/>
</dbReference>
<dbReference type="SUPFAM" id="SSF53850">
    <property type="entry name" value="Periplasmic binding protein-like II"/>
    <property type="match status" value="1"/>
</dbReference>
<comment type="caution">
    <text evidence="1">The sequence shown here is derived from an EMBL/GenBank/DDBJ whole genome shotgun (WGS) entry which is preliminary data.</text>
</comment>
<feature type="non-terminal residue" evidence="1">
    <location>
        <position position="267"/>
    </location>
</feature>
<name>A0A094PU66_9ZZZZ</name>
<gene>
    <name evidence="1" type="ORF">GM51_15255</name>
</gene>
<dbReference type="Gene3D" id="3.40.190.10">
    <property type="entry name" value="Periplasmic binding protein-like II"/>
    <property type="match status" value="1"/>
</dbReference>
<organism evidence="1">
    <name type="scientific">freshwater metagenome</name>
    <dbReference type="NCBI Taxonomy" id="449393"/>
    <lineage>
        <taxon>unclassified sequences</taxon>
        <taxon>metagenomes</taxon>
        <taxon>ecological metagenomes</taxon>
    </lineage>
</organism>
<dbReference type="AlphaFoldDB" id="A0A094PU66"/>
<reference evidence="1" key="1">
    <citation type="submission" date="2014-06" db="EMBL/GenBank/DDBJ databases">
        <title>Key roles for freshwater Actinobacteria revealed by deep metagenomic sequencing.</title>
        <authorList>
            <person name="Ghai R."/>
            <person name="Mizuno C.M."/>
            <person name="Picazo A."/>
            <person name="Camacho A."/>
            <person name="Rodriguez-Valera F."/>
        </authorList>
    </citation>
    <scope>NUCLEOTIDE SEQUENCE</scope>
</reference>
<accession>A0A094PU66</accession>
<proteinExistence type="predicted"/>
<protein>
    <recommendedName>
        <fullName evidence="2">Solute-binding protein family 5 domain-containing protein</fullName>
    </recommendedName>
</protein>